<dbReference type="FunFam" id="3.40.50.10380:FF:000004">
    <property type="entry name" value="Malic enzyme"/>
    <property type="match status" value="1"/>
</dbReference>
<dbReference type="NCBIfam" id="NF010052">
    <property type="entry name" value="PRK13529.1"/>
    <property type="match status" value="1"/>
</dbReference>
<dbReference type="PANTHER" id="PTHR23406:SF90">
    <property type="entry name" value="MALIC ENZYME-RELATED"/>
    <property type="match status" value="1"/>
</dbReference>
<dbReference type="FunFam" id="3.40.50.720:FF:000060">
    <property type="entry name" value="Malic enzyme"/>
    <property type="match status" value="1"/>
</dbReference>
<reference evidence="11 12" key="1">
    <citation type="submission" date="2024-04" db="EMBL/GenBank/DDBJ databases">
        <authorList>
            <person name="Rising A."/>
            <person name="Reimegard J."/>
            <person name="Sonavane S."/>
            <person name="Akerstrom W."/>
            <person name="Nylinder S."/>
            <person name="Hedman E."/>
            <person name="Kallberg Y."/>
        </authorList>
    </citation>
    <scope>NUCLEOTIDE SEQUENCE [LARGE SCALE GENOMIC DNA]</scope>
</reference>
<sequence>MPIFQRQMITLPLVAFQFPKILCAQGRRLSKWLTRGNSLIRKENTVVIGSTCSSAMGINNQKMYCDRRDSTKRNKSTLAGVNLISNSKHYKGLAHSESERVALGLQGLLPPAVRPVNLQVEAVLENLHRHGDDISRYLFLRELQDTNERLFYRVLCEHTEELMPFVYTPVVGQACQEYSRIFRRPRGLFISINDLGNVYNILGNWPEENVKAIVVTDGERILGLGDLGANGMGIPVGKMALYTALAGIPPSALLPVTLDVGTNNEKLLNDPFYIGLKQKRTNGEKYDQLIDEFMKAAVKRYGKTCLIQFEDFGNQNAFRLLEKYNDDYCTFNDDIQGTASVAVAGILASVKITGTKVSEHTFLFYGAGEAALGIADLIVMEMEEEGVTTEDARNRIWMVDSKGLVVTSRTAEGLKDHKKYYAKDHEATKDLEKMMEHIKPTVLIGASAQPGVFTPKVLSMMLEYSEQPIVFALSNPTDKAECTAEQAYTHTKGKCIFASGSPFPAFSINGKTFHPGQGNNAYIFPGVSLALLACGARSVGDKVFLIAAKALAEQVTKEDMDEGRVYPPLHTIRKVSLTIAAKVARFLYQEGLATYKPEPPDLETFLATKQYNYDYEA</sequence>
<dbReference type="InterPro" id="IPR015884">
    <property type="entry name" value="Malic_enzyme_CS"/>
</dbReference>
<dbReference type="InterPro" id="IPR036291">
    <property type="entry name" value="NAD(P)-bd_dom_sf"/>
</dbReference>
<dbReference type="InterPro" id="IPR012301">
    <property type="entry name" value="Malic_N_dom"/>
</dbReference>
<proteinExistence type="inferred from homology"/>
<comment type="caution">
    <text evidence="11">The sequence shown here is derived from an EMBL/GenBank/DDBJ whole genome shotgun (WGS) entry which is preliminary data.</text>
</comment>
<keyword evidence="3 7" id="KW-0479">Metal-binding</keyword>
<dbReference type="Gene3D" id="3.40.50.720">
    <property type="entry name" value="NAD(P)-binding Rossmann-like Domain"/>
    <property type="match status" value="1"/>
</dbReference>
<dbReference type="GO" id="GO:0006108">
    <property type="term" value="P:malate metabolic process"/>
    <property type="evidence" value="ECO:0007669"/>
    <property type="project" value="TreeGrafter"/>
</dbReference>
<evidence type="ECO:0000256" key="7">
    <source>
        <dbReference type="PIRSR" id="PIRSR000106-3"/>
    </source>
</evidence>
<organism evidence="11 12">
    <name type="scientific">Larinioides sclopetarius</name>
    <dbReference type="NCBI Taxonomy" id="280406"/>
    <lineage>
        <taxon>Eukaryota</taxon>
        <taxon>Metazoa</taxon>
        <taxon>Ecdysozoa</taxon>
        <taxon>Arthropoda</taxon>
        <taxon>Chelicerata</taxon>
        <taxon>Arachnida</taxon>
        <taxon>Araneae</taxon>
        <taxon>Araneomorphae</taxon>
        <taxon>Entelegynae</taxon>
        <taxon>Araneoidea</taxon>
        <taxon>Araneidae</taxon>
        <taxon>Larinioides</taxon>
    </lineage>
</organism>
<dbReference type="SMART" id="SM00919">
    <property type="entry name" value="Malic_M"/>
    <property type="match status" value="1"/>
</dbReference>
<feature type="active site" description="Proton donor" evidence="5">
    <location>
        <position position="167"/>
    </location>
</feature>
<evidence type="ECO:0000313" key="11">
    <source>
        <dbReference type="EMBL" id="CAL1277389.1"/>
    </source>
</evidence>
<dbReference type="GO" id="GO:0051287">
    <property type="term" value="F:NAD binding"/>
    <property type="evidence" value="ECO:0007669"/>
    <property type="project" value="InterPro"/>
</dbReference>
<feature type="binding site" evidence="7">
    <location>
        <position position="311"/>
    </location>
    <ligand>
        <name>a divalent metal cation</name>
        <dbReference type="ChEBI" id="CHEBI:60240"/>
    </ligand>
</feature>
<evidence type="ECO:0000256" key="5">
    <source>
        <dbReference type="PIRSR" id="PIRSR000106-1"/>
    </source>
</evidence>
<dbReference type="GO" id="GO:0005739">
    <property type="term" value="C:mitochondrion"/>
    <property type="evidence" value="ECO:0007669"/>
    <property type="project" value="TreeGrafter"/>
</dbReference>
<feature type="domain" description="Malic enzyme NAD-binding" evidence="9">
    <location>
        <begin position="335"/>
        <end position="588"/>
    </location>
</feature>
<evidence type="ECO:0000256" key="2">
    <source>
        <dbReference type="ARBA" id="ARBA00008785"/>
    </source>
</evidence>
<evidence type="ECO:0000259" key="9">
    <source>
        <dbReference type="SMART" id="SM00919"/>
    </source>
</evidence>
<dbReference type="InterPro" id="IPR037062">
    <property type="entry name" value="Malic_N_dom_sf"/>
</dbReference>
<name>A0AAV2A019_9ARAC</name>
<evidence type="ECO:0000256" key="8">
    <source>
        <dbReference type="RuleBase" id="RU003426"/>
    </source>
</evidence>
<comment type="cofactor">
    <cofactor evidence="7">
        <name>Mg(2+)</name>
        <dbReference type="ChEBI" id="CHEBI:18420"/>
    </cofactor>
    <cofactor evidence="7">
        <name>Mn(2+)</name>
        <dbReference type="ChEBI" id="CHEBI:29035"/>
    </cofactor>
    <text evidence="7">Divalent metal cations. Prefers magnesium or manganese.</text>
</comment>
<dbReference type="InterPro" id="IPR001891">
    <property type="entry name" value="Malic_OxRdtase"/>
</dbReference>
<evidence type="ECO:0000256" key="1">
    <source>
        <dbReference type="ARBA" id="ARBA00001936"/>
    </source>
</evidence>
<dbReference type="InterPro" id="IPR046346">
    <property type="entry name" value="Aminoacid_DH-like_N_sf"/>
</dbReference>
<feature type="binding site" evidence="6">
    <location>
        <position position="475"/>
    </location>
    <ligand>
        <name>(S)-malate</name>
        <dbReference type="ChEBI" id="CHEBI:15589"/>
    </ligand>
</feature>
<dbReference type="EMBL" id="CAXIEN010000102">
    <property type="protein sequence ID" value="CAL1277389.1"/>
    <property type="molecule type" value="Genomic_DNA"/>
</dbReference>
<keyword evidence="4 8" id="KW-0560">Oxidoreductase</keyword>
<evidence type="ECO:0000256" key="4">
    <source>
        <dbReference type="ARBA" id="ARBA00023002"/>
    </source>
</evidence>
<dbReference type="SMART" id="SM01274">
    <property type="entry name" value="malic"/>
    <property type="match status" value="1"/>
</dbReference>
<dbReference type="Pfam" id="PF00390">
    <property type="entry name" value="malic"/>
    <property type="match status" value="1"/>
</dbReference>
<feature type="binding site" evidence="7">
    <location>
        <position position="310"/>
    </location>
    <ligand>
        <name>a divalent metal cation</name>
        <dbReference type="ChEBI" id="CHEBI:60240"/>
    </ligand>
</feature>
<dbReference type="Proteomes" id="UP001497382">
    <property type="component" value="Unassembled WGS sequence"/>
</dbReference>
<keyword evidence="12" id="KW-1185">Reference proteome</keyword>
<dbReference type="CDD" id="cd05312">
    <property type="entry name" value="NAD_bind_1_malic_enz"/>
    <property type="match status" value="1"/>
</dbReference>
<dbReference type="PRINTS" id="PR00072">
    <property type="entry name" value="MALOXRDTASE"/>
</dbReference>
<dbReference type="SUPFAM" id="SSF53223">
    <property type="entry name" value="Aminoacid dehydrogenase-like, N-terminal domain"/>
    <property type="match status" value="1"/>
</dbReference>
<protein>
    <recommendedName>
        <fullName evidence="8">Malic enzyme</fullName>
    </recommendedName>
</protein>
<evidence type="ECO:0000313" key="12">
    <source>
        <dbReference type="Proteomes" id="UP001497382"/>
    </source>
</evidence>
<dbReference type="PANTHER" id="PTHR23406">
    <property type="entry name" value="MALIC ENZYME-RELATED"/>
    <property type="match status" value="1"/>
</dbReference>
<feature type="domain" description="Malic enzyme N-terminal" evidence="10">
    <location>
        <begin position="144"/>
        <end position="325"/>
    </location>
</feature>
<dbReference type="GO" id="GO:0046872">
    <property type="term" value="F:metal ion binding"/>
    <property type="evidence" value="ECO:0007669"/>
    <property type="project" value="UniProtKB-KW"/>
</dbReference>
<dbReference type="PROSITE" id="PS00331">
    <property type="entry name" value="MALIC_ENZYMES"/>
    <property type="match status" value="1"/>
</dbReference>
<comment type="cofactor">
    <cofactor evidence="1">
        <name>Mn(2+)</name>
        <dbReference type="ChEBI" id="CHEBI:29035"/>
    </cofactor>
</comment>
<feature type="active site" description="Proton acceptor" evidence="5">
    <location>
        <position position="238"/>
    </location>
</feature>
<dbReference type="PIRSF" id="PIRSF000106">
    <property type="entry name" value="ME"/>
    <property type="match status" value="1"/>
</dbReference>
<dbReference type="InterPro" id="IPR012302">
    <property type="entry name" value="Malic_NAD-bd"/>
</dbReference>
<accession>A0AAV2A019</accession>
<evidence type="ECO:0000256" key="3">
    <source>
        <dbReference type="ARBA" id="ARBA00022723"/>
    </source>
</evidence>
<gene>
    <name evidence="11" type="ORF">LARSCL_LOCUS9198</name>
</gene>
<dbReference type="GO" id="GO:0004473">
    <property type="term" value="F:malate dehydrogenase (decarboxylating) (NADP+) activity"/>
    <property type="evidence" value="ECO:0007669"/>
    <property type="project" value="TreeGrafter"/>
</dbReference>
<dbReference type="Gene3D" id="3.40.50.10380">
    <property type="entry name" value="Malic enzyme, N-terminal domain"/>
    <property type="match status" value="1"/>
</dbReference>
<dbReference type="AlphaFoldDB" id="A0AAV2A019"/>
<evidence type="ECO:0000256" key="6">
    <source>
        <dbReference type="PIRSR" id="PIRSR000106-2"/>
    </source>
</evidence>
<feature type="binding site" evidence="7">
    <location>
        <position position="334"/>
    </location>
    <ligand>
        <name>a divalent metal cation</name>
        <dbReference type="ChEBI" id="CHEBI:60240"/>
    </ligand>
</feature>
<dbReference type="SUPFAM" id="SSF51735">
    <property type="entry name" value="NAD(P)-binding Rossmann-fold domains"/>
    <property type="match status" value="1"/>
</dbReference>
<dbReference type="Pfam" id="PF03949">
    <property type="entry name" value="Malic_M"/>
    <property type="match status" value="1"/>
</dbReference>
<evidence type="ECO:0000259" key="10">
    <source>
        <dbReference type="SMART" id="SM01274"/>
    </source>
</evidence>
<feature type="binding site" evidence="6">
    <location>
        <position position="220"/>
    </location>
    <ligand>
        <name>(S)-malate</name>
        <dbReference type="ChEBI" id="CHEBI:15589"/>
    </ligand>
</feature>
<comment type="similarity">
    <text evidence="2 8">Belongs to the malic enzymes family.</text>
</comment>
<feature type="binding site" evidence="6">
    <location>
        <position position="519"/>
    </location>
    <ligand>
        <name>(S)-malate</name>
        <dbReference type="ChEBI" id="CHEBI:15589"/>
    </ligand>
</feature>